<sequence length="90" mass="10443">MDIVVQNSVPSESNMVFIQKIWEDNRRDDWRVMGTSSWLAKENVRMVQWNEENCSDHLVLSIECNLETSLRVTKQPSDIGLDDQMDNGLT</sequence>
<comment type="caution">
    <text evidence="1">The sequence shown here is derived from an EMBL/GenBank/DDBJ whole genome shotgun (WGS) entry which is preliminary data.</text>
</comment>
<name>A0ABR2GEC9_9ROSI</name>
<evidence type="ECO:0000313" key="1">
    <source>
        <dbReference type="EMBL" id="KAK8601218.1"/>
    </source>
</evidence>
<protein>
    <submittedName>
        <fullName evidence="1">Uncharacterized protein</fullName>
    </submittedName>
</protein>
<evidence type="ECO:0000313" key="2">
    <source>
        <dbReference type="Proteomes" id="UP001472677"/>
    </source>
</evidence>
<accession>A0ABR2GEC9</accession>
<gene>
    <name evidence="1" type="ORF">V6N12_051059</name>
</gene>
<dbReference type="Proteomes" id="UP001472677">
    <property type="component" value="Unassembled WGS sequence"/>
</dbReference>
<organism evidence="1 2">
    <name type="scientific">Hibiscus sabdariffa</name>
    <name type="common">roselle</name>
    <dbReference type="NCBI Taxonomy" id="183260"/>
    <lineage>
        <taxon>Eukaryota</taxon>
        <taxon>Viridiplantae</taxon>
        <taxon>Streptophyta</taxon>
        <taxon>Embryophyta</taxon>
        <taxon>Tracheophyta</taxon>
        <taxon>Spermatophyta</taxon>
        <taxon>Magnoliopsida</taxon>
        <taxon>eudicotyledons</taxon>
        <taxon>Gunneridae</taxon>
        <taxon>Pentapetalae</taxon>
        <taxon>rosids</taxon>
        <taxon>malvids</taxon>
        <taxon>Malvales</taxon>
        <taxon>Malvaceae</taxon>
        <taxon>Malvoideae</taxon>
        <taxon>Hibiscus</taxon>
    </lineage>
</organism>
<proteinExistence type="predicted"/>
<reference evidence="1 2" key="1">
    <citation type="journal article" date="2024" name="G3 (Bethesda)">
        <title>Genome assembly of Hibiscus sabdariffa L. provides insights into metabolisms of medicinal natural products.</title>
        <authorList>
            <person name="Kim T."/>
        </authorList>
    </citation>
    <scope>NUCLEOTIDE SEQUENCE [LARGE SCALE GENOMIC DNA]</scope>
    <source>
        <strain evidence="1">TK-2024</strain>
        <tissue evidence="1">Old leaves</tissue>
    </source>
</reference>
<keyword evidence="2" id="KW-1185">Reference proteome</keyword>
<dbReference type="EMBL" id="JBBPBM010000001">
    <property type="protein sequence ID" value="KAK8601218.1"/>
    <property type="molecule type" value="Genomic_DNA"/>
</dbReference>